<dbReference type="EMBL" id="JH393259">
    <property type="protein sequence ID" value="EHJ91891.1"/>
    <property type="molecule type" value="Genomic_DNA"/>
</dbReference>
<evidence type="ECO:0000313" key="1">
    <source>
        <dbReference type="EMBL" id="EHJ91891.1"/>
    </source>
</evidence>
<organism evidence="1 2">
    <name type="scientific">Vreelandella boliviensis LC1</name>
    <dbReference type="NCBI Taxonomy" id="1072583"/>
    <lineage>
        <taxon>Bacteria</taxon>
        <taxon>Pseudomonadati</taxon>
        <taxon>Pseudomonadota</taxon>
        <taxon>Gammaproteobacteria</taxon>
        <taxon>Oceanospirillales</taxon>
        <taxon>Halomonadaceae</taxon>
        <taxon>Vreelandella</taxon>
    </lineage>
</organism>
<dbReference type="Proteomes" id="UP000005756">
    <property type="component" value="Unassembled WGS sequence"/>
</dbReference>
<dbReference type="AlphaFoldDB" id="A0A7U9BYV2"/>
<sequence>MIMASSQLMSEYRQWLTFQRQEQISREHQGIVQRLEDARASANQVVQAYRSMAEKASVEGACYRTIFLRQRDDNHALSCEGWLFVRRVLSEGNSTRVRVTLLETFTLEDGIMAPGDKPARKLTLEIFDQLNMDKGMRTNVRVDCLDTPQDYHFITLLDAVRGDLRPHLK</sequence>
<protein>
    <submittedName>
        <fullName evidence="1">Uncharacterized protein</fullName>
    </submittedName>
</protein>
<gene>
    <name evidence="1" type="ORF">KUC_3449</name>
</gene>
<accession>A0A7U9BYV2</accession>
<evidence type="ECO:0000313" key="2">
    <source>
        <dbReference type="Proteomes" id="UP000005756"/>
    </source>
</evidence>
<proteinExistence type="predicted"/>
<reference evidence="1 2" key="1">
    <citation type="submission" date="2011-10" db="EMBL/GenBank/DDBJ databases">
        <authorList>
            <person name="Quillaguamn J."/>
            <person name="Guzmn D."/>
            <person name="Balderrama-Subieta A."/>
            <person name="Cardona-Ortuo C."/>
            <person name="Guevara-Martnez M."/>
            <person name="Callisaya-Quispe N."/>
        </authorList>
    </citation>
    <scope>NUCLEOTIDE SEQUENCE [LARGE SCALE GENOMIC DNA]</scope>
    <source>
        <strain evidence="1 2">LC1</strain>
    </source>
</reference>
<name>A0A7U9BYV2_9GAMM</name>